<gene>
    <name evidence="5" type="ORF">LX83_001082</name>
</gene>
<comment type="caution">
    <text evidence="5">The sequence shown here is derived from an EMBL/GenBank/DDBJ whole genome shotgun (WGS) entry which is preliminary data.</text>
</comment>
<keyword evidence="3" id="KW-0949">S-adenosyl-L-methionine</keyword>
<dbReference type="GO" id="GO:0032259">
    <property type="term" value="P:methylation"/>
    <property type="evidence" value="ECO:0007669"/>
    <property type="project" value="UniProtKB-KW"/>
</dbReference>
<dbReference type="Proteomes" id="UP001206128">
    <property type="component" value="Unassembled WGS sequence"/>
</dbReference>
<name>A0AAE3KEU2_9PSEU</name>
<evidence type="ECO:0000256" key="3">
    <source>
        <dbReference type="ARBA" id="ARBA00022691"/>
    </source>
</evidence>
<dbReference type="CDD" id="cd02440">
    <property type="entry name" value="AdoMet_MTases"/>
    <property type="match status" value="1"/>
</dbReference>
<evidence type="ECO:0000256" key="1">
    <source>
        <dbReference type="ARBA" id="ARBA00022603"/>
    </source>
</evidence>
<dbReference type="EMBL" id="JAMTCK010000002">
    <property type="protein sequence ID" value="MCP2164242.1"/>
    <property type="molecule type" value="Genomic_DNA"/>
</dbReference>
<dbReference type="InterPro" id="IPR020803">
    <property type="entry name" value="MeTfrase_dom"/>
</dbReference>
<dbReference type="Gene3D" id="3.40.50.150">
    <property type="entry name" value="Vaccinia Virus protein VP39"/>
    <property type="match status" value="1"/>
</dbReference>
<dbReference type="SUPFAM" id="SSF53335">
    <property type="entry name" value="S-adenosyl-L-methionine-dependent methyltransferases"/>
    <property type="match status" value="1"/>
</dbReference>
<sequence length="338" mass="36467">MVEVLTTTTRITANGEAVSSAPDTAQPVEAPPVAETVETAEPAKVAEVAEVASTAANVASTAGRPAAPVTAEDVGSFYDTVTDLFAASYDGNLHVGYWTEQRESDTLAAATDRMTDELITRLGASPGQRVLDIGCGTGKPALRLARKLDVEVVGISVSHHQVAQANELARQAGLAARTHFEHADATALSYPDESFDAAWMVESLSHITDRRRALAEVARVLRRRGRLVIADGMLVSALDQSRAALIAELCASMQLNSPGNAEEYQELLAAAGLELVDISDITEHTRYSYTRLAQAMRQERDVYVRHLGEDEFERATSALERADTLAELRYVLVTAYRI</sequence>
<dbReference type="AlphaFoldDB" id="A0AAE3KEU2"/>
<dbReference type="GO" id="GO:0008757">
    <property type="term" value="F:S-adenosylmethionine-dependent methyltransferase activity"/>
    <property type="evidence" value="ECO:0007669"/>
    <property type="project" value="InterPro"/>
</dbReference>
<reference evidence="5" key="1">
    <citation type="submission" date="2022-06" db="EMBL/GenBank/DDBJ databases">
        <title>Genomic Encyclopedia of Archaeal and Bacterial Type Strains, Phase II (KMG-II): from individual species to whole genera.</title>
        <authorList>
            <person name="Goeker M."/>
        </authorList>
    </citation>
    <scope>NUCLEOTIDE SEQUENCE</scope>
    <source>
        <strain evidence="5">DSM 43935</strain>
    </source>
</reference>
<dbReference type="InterPro" id="IPR050447">
    <property type="entry name" value="Erg6_SMT_methyltransf"/>
</dbReference>
<evidence type="ECO:0000313" key="5">
    <source>
        <dbReference type="EMBL" id="MCP2164242.1"/>
    </source>
</evidence>
<keyword evidence="2" id="KW-0808">Transferase</keyword>
<protein>
    <submittedName>
        <fullName evidence="5">Methyltransferase domain-containing protein</fullName>
    </submittedName>
</protein>
<organism evidence="5 6">
    <name type="scientific">Goodfellowiella coeruleoviolacea</name>
    <dbReference type="NCBI Taxonomy" id="334858"/>
    <lineage>
        <taxon>Bacteria</taxon>
        <taxon>Bacillati</taxon>
        <taxon>Actinomycetota</taxon>
        <taxon>Actinomycetes</taxon>
        <taxon>Pseudonocardiales</taxon>
        <taxon>Pseudonocardiaceae</taxon>
        <taxon>Goodfellowiella</taxon>
    </lineage>
</organism>
<evidence type="ECO:0000313" key="6">
    <source>
        <dbReference type="Proteomes" id="UP001206128"/>
    </source>
</evidence>
<feature type="domain" description="Polyketide synthase-like methyltransferase" evidence="4">
    <location>
        <begin position="98"/>
        <end position="329"/>
    </location>
</feature>
<dbReference type="PANTHER" id="PTHR44068">
    <property type="entry name" value="ZGC:194242"/>
    <property type="match status" value="1"/>
</dbReference>
<evidence type="ECO:0000259" key="4">
    <source>
        <dbReference type="SMART" id="SM00828"/>
    </source>
</evidence>
<accession>A0AAE3KEU2</accession>
<keyword evidence="6" id="KW-1185">Reference proteome</keyword>
<evidence type="ECO:0000256" key="2">
    <source>
        <dbReference type="ARBA" id="ARBA00022679"/>
    </source>
</evidence>
<dbReference type="Pfam" id="PF08241">
    <property type="entry name" value="Methyltransf_11"/>
    <property type="match status" value="1"/>
</dbReference>
<keyword evidence="1 5" id="KW-0489">Methyltransferase</keyword>
<dbReference type="PANTHER" id="PTHR44068:SF11">
    <property type="entry name" value="GERANYL DIPHOSPHATE 2-C-METHYLTRANSFERASE"/>
    <property type="match status" value="1"/>
</dbReference>
<proteinExistence type="predicted"/>
<dbReference type="InterPro" id="IPR013216">
    <property type="entry name" value="Methyltransf_11"/>
</dbReference>
<dbReference type="SMART" id="SM00828">
    <property type="entry name" value="PKS_MT"/>
    <property type="match status" value="1"/>
</dbReference>
<dbReference type="InterPro" id="IPR029063">
    <property type="entry name" value="SAM-dependent_MTases_sf"/>
</dbReference>